<keyword evidence="2" id="KW-1185">Reference proteome</keyword>
<dbReference type="Proteomes" id="UP000054248">
    <property type="component" value="Unassembled WGS sequence"/>
</dbReference>
<protein>
    <submittedName>
        <fullName evidence="1">Uncharacterized protein</fullName>
    </submittedName>
</protein>
<accession>A0A0C3Q478</accession>
<organism evidence="1 2">
    <name type="scientific">Tulasnella calospora MUT 4182</name>
    <dbReference type="NCBI Taxonomy" id="1051891"/>
    <lineage>
        <taxon>Eukaryota</taxon>
        <taxon>Fungi</taxon>
        <taxon>Dikarya</taxon>
        <taxon>Basidiomycota</taxon>
        <taxon>Agaricomycotina</taxon>
        <taxon>Agaricomycetes</taxon>
        <taxon>Cantharellales</taxon>
        <taxon>Tulasnellaceae</taxon>
        <taxon>Tulasnella</taxon>
    </lineage>
</organism>
<reference evidence="1 2" key="1">
    <citation type="submission" date="2014-04" db="EMBL/GenBank/DDBJ databases">
        <authorList>
            <consortium name="DOE Joint Genome Institute"/>
            <person name="Kuo A."/>
            <person name="Girlanda M."/>
            <person name="Perotto S."/>
            <person name="Kohler A."/>
            <person name="Nagy L.G."/>
            <person name="Floudas D."/>
            <person name="Copeland A."/>
            <person name="Barry K.W."/>
            <person name="Cichocki N."/>
            <person name="Veneault-Fourrey C."/>
            <person name="LaButti K."/>
            <person name="Lindquist E.A."/>
            <person name="Lipzen A."/>
            <person name="Lundell T."/>
            <person name="Morin E."/>
            <person name="Murat C."/>
            <person name="Sun H."/>
            <person name="Tunlid A."/>
            <person name="Henrissat B."/>
            <person name="Grigoriev I.V."/>
            <person name="Hibbett D.S."/>
            <person name="Martin F."/>
            <person name="Nordberg H.P."/>
            <person name="Cantor M.N."/>
            <person name="Hua S.X."/>
        </authorList>
    </citation>
    <scope>NUCLEOTIDE SEQUENCE [LARGE SCALE GENOMIC DNA]</scope>
    <source>
        <strain evidence="1 2">MUT 4182</strain>
    </source>
</reference>
<gene>
    <name evidence="1" type="ORF">M407DRAFT_26892</name>
</gene>
<dbReference type="HOGENOM" id="CLU_2387774_0_0_1"/>
<evidence type="ECO:0000313" key="2">
    <source>
        <dbReference type="Proteomes" id="UP000054248"/>
    </source>
</evidence>
<name>A0A0C3Q478_9AGAM</name>
<sequence>MATIPVPMDFGGFAQVPVLVQVTNVSCPPNLGKATTTTRSVAENCRRIQSLVIVDETTGNFVNVDVLKYSGIAEHRNEFHVGVSVHNFSPPSRA</sequence>
<proteinExistence type="predicted"/>
<evidence type="ECO:0000313" key="1">
    <source>
        <dbReference type="EMBL" id="KIO23690.1"/>
    </source>
</evidence>
<dbReference type="EMBL" id="KN823079">
    <property type="protein sequence ID" value="KIO23690.1"/>
    <property type="molecule type" value="Genomic_DNA"/>
</dbReference>
<dbReference type="AlphaFoldDB" id="A0A0C3Q478"/>
<reference evidence="2" key="2">
    <citation type="submission" date="2015-01" db="EMBL/GenBank/DDBJ databases">
        <title>Evolutionary Origins and Diversification of the Mycorrhizal Mutualists.</title>
        <authorList>
            <consortium name="DOE Joint Genome Institute"/>
            <consortium name="Mycorrhizal Genomics Consortium"/>
            <person name="Kohler A."/>
            <person name="Kuo A."/>
            <person name="Nagy L.G."/>
            <person name="Floudas D."/>
            <person name="Copeland A."/>
            <person name="Barry K.W."/>
            <person name="Cichocki N."/>
            <person name="Veneault-Fourrey C."/>
            <person name="LaButti K."/>
            <person name="Lindquist E.A."/>
            <person name="Lipzen A."/>
            <person name="Lundell T."/>
            <person name="Morin E."/>
            <person name="Murat C."/>
            <person name="Riley R."/>
            <person name="Ohm R."/>
            <person name="Sun H."/>
            <person name="Tunlid A."/>
            <person name="Henrissat B."/>
            <person name="Grigoriev I.V."/>
            <person name="Hibbett D.S."/>
            <person name="Martin F."/>
        </authorList>
    </citation>
    <scope>NUCLEOTIDE SEQUENCE [LARGE SCALE GENOMIC DNA]</scope>
    <source>
        <strain evidence="2">MUT 4182</strain>
    </source>
</reference>